<dbReference type="Gene3D" id="3.40.50.300">
    <property type="entry name" value="P-loop containing nucleotide triphosphate hydrolases"/>
    <property type="match status" value="1"/>
</dbReference>
<dbReference type="InterPro" id="IPR027417">
    <property type="entry name" value="P-loop_NTPase"/>
</dbReference>
<evidence type="ECO:0000313" key="5">
    <source>
        <dbReference type="EMBL" id="OIN97960.1"/>
    </source>
</evidence>
<sequence length="249" mass="28624">MWKNRVTRLFMIETVNLTKYFYSKKTIIKAVDNVSLEIKKGEVFCLLGPNGAGKTTLLKMLATLILPTSGTAYVNGYDITKDEIGVKSSIGFVGGDERSFYWRLTGRQNLEFYASLYNLFSSQSKERINQLLNLLEVELYADRMFVTYSTGIKQKFSIIRALLHNPAILLVDEPTKSLDPRAASHLRKFIKEKLSREQKETILFVTHQIEEAKELSDRIGIMQKGRFQVCEKKEDLEEILEINHEEEGN</sequence>
<organism evidence="5 6">
    <name type="scientific">Candidatus Desantisbacteria bacterium CG1_02_38_46</name>
    <dbReference type="NCBI Taxonomy" id="1817893"/>
    <lineage>
        <taxon>Bacteria</taxon>
        <taxon>Candidatus Desantisiibacteriota</taxon>
    </lineage>
</organism>
<gene>
    <name evidence="5" type="ORF">AUJ66_01965</name>
</gene>
<dbReference type="PANTHER" id="PTHR42711:SF18">
    <property type="entry name" value="ABC TRANSPORTER, ATP-BINDING PROTEIN"/>
    <property type="match status" value="1"/>
</dbReference>
<keyword evidence="1" id="KW-0813">Transport</keyword>
<evidence type="ECO:0000313" key="6">
    <source>
        <dbReference type="Proteomes" id="UP000182278"/>
    </source>
</evidence>
<name>A0A1J4SF96_9BACT</name>
<dbReference type="AlphaFoldDB" id="A0A1J4SF96"/>
<accession>A0A1J4SF96</accession>
<dbReference type="Pfam" id="PF00005">
    <property type="entry name" value="ABC_tran"/>
    <property type="match status" value="1"/>
</dbReference>
<dbReference type="SMART" id="SM00382">
    <property type="entry name" value="AAA"/>
    <property type="match status" value="1"/>
</dbReference>
<dbReference type="Proteomes" id="UP000182278">
    <property type="component" value="Unassembled WGS sequence"/>
</dbReference>
<feature type="domain" description="ABC transporter" evidence="4">
    <location>
        <begin position="12"/>
        <end position="249"/>
    </location>
</feature>
<evidence type="ECO:0000256" key="2">
    <source>
        <dbReference type="ARBA" id="ARBA00022741"/>
    </source>
</evidence>
<keyword evidence="2" id="KW-0547">Nucleotide-binding</keyword>
<protein>
    <recommendedName>
        <fullName evidence="4">ABC transporter domain-containing protein</fullName>
    </recommendedName>
</protein>
<keyword evidence="3" id="KW-0067">ATP-binding</keyword>
<dbReference type="GO" id="GO:0005524">
    <property type="term" value="F:ATP binding"/>
    <property type="evidence" value="ECO:0007669"/>
    <property type="project" value="UniProtKB-KW"/>
</dbReference>
<evidence type="ECO:0000259" key="4">
    <source>
        <dbReference type="PROSITE" id="PS50893"/>
    </source>
</evidence>
<proteinExistence type="predicted"/>
<dbReference type="InterPro" id="IPR050763">
    <property type="entry name" value="ABC_transporter_ATP-binding"/>
</dbReference>
<dbReference type="STRING" id="1817893.AUJ66_01965"/>
<comment type="caution">
    <text evidence="5">The sequence shown here is derived from an EMBL/GenBank/DDBJ whole genome shotgun (WGS) entry which is preliminary data.</text>
</comment>
<dbReference type="InterPro" id="IPR003593">
    <property type="entry name" value="AAA+_ATPase"/>
</dbReference>
<dbReference type="EMBL" id="MNUO01000030">
    <property type="protein sequence ID" value="OIN97960.1"/>
    <property type="molecule type" value="Genomic_DNA"/>
</dbReference>
<dbReference type="SUPFAM" id="SSF52540">
    <property type="entry name" value="P-loop containing nucleoside triphosphate hydrolases"/>
    <property type="match status" value="1"/>
</dbReference>
<reference evidence="5 6" key="1">
    <citation type="journal article" date="2016" name="Environ. Microbiol.">
        <title>Genomic resolution of a cold subsurface aquifer community provides metabolic insights for novel microbes adapted to high CO concentrations.</title>
        <authorList>
            <person name="Probst A.J."/>
            <person name="Castelle C.J."/>
            <person name="Singh A."/>
            <person name="Brown C.T."/>
            <person name="Anantharaman K."/>
            <person name="Sharon I."/>
            <person name="Hug L.A."/>
            <person name="Burstein D."/>
            <person name="Emerson J.B."/>
            <person name="Thomas B.C."/>
            <person name="Banfield J.F."/>
        </authorList>
    </citation>
    <scope>NUCLEOTIDE SEQUENCE [LARGE SCALE GENOMIC DNA]</scope>
    <source>
        <strain evidence="5">CG1_02_38_46</strain>
    </source>
</reference>
<evidence type="ECO:0000256" key="1">
    <source>
        <dbReference type="ARBA" id="ARBA00022448"/>
    </source>
</evidence>
<evidence type="ECO:0000256" key="3">
    <source>
        <dbReference type="ARBA" id="ARBA00022840"/>
    </source>
</evidence>
<dbReference type="PROSITE" id="PS50893">
    <property type="entry name" value="ABC_TRANSPORTER_2"/>
    <property type="match status" value="1"/>
</dbReference>
<dbReference type="GO" id="GO:0016887">
    <property type="term" value="F:ATP hydrolysis activity"/>
    <property type="evidence" value="ECO:0007669"/>
    <property type="project" value="InterPro"/>
</dbReference>
<dbReference type="InterPro" id="IPR003439">
    <property type="entry name" value="ABC_transporter-like_ATP-bd"/>
</dbReference>
<dbReference type="PANTHER" id="PTHR42711">
    <property type="entry name" value="ABC TRANSPORTER ATP-BINDING PROTEIN"/>
    <property type="match status" value="1"/>
</dbReference>